<gene>
    <name evidence="2" type="ORF">SDC9_102150</name>
</gene>
<keyword evidence="1" id="KW-0812">Transmembrane</keyword>
<name>A0A645AQ15_9ZZZZ</name>
<evidence type="ECO:0000256" key="1">
    <source>
        <dbReference type="SAM" id="Phobius"/>
    </source>
</evidence>
<proteinExistence type="predicted"/>
<comment type="caution">
    <text evidence="2">The sequence shown here is derived from an EMBL/GenBank/DDBJ whole genome shotgun (WGS) entry which is preliminary data.</text>
</comment>
<sequence>MEILNKFSLNNPYRFCMYLSSLILVISMFTEPVNIDVYLLRKLCFKLIVLGLIIWIIDNLYYNYLLEQRQYSDDDYTYNEESNIKYKNFKIGLNILYLFIGLLMI</sequence>
<reference evidence="2" key="1">
    <citation type="submission" date="2019-08" db="EMBL/GenBank/DDBJ databases">
        <authorList>
            <person name="Kucharzyk K."/>
            <person name="Murdoch R.W."/>
            <person name="Higgins S."/>
            <person name="Loffler F."/>
        </authorList>
    </citation>
    <scope>NUCLEOTIDE SEQUENCE</scope>
</reference>
<feature type="transmembrane region" description="Helical" evidence="1">
    <location>
        <begin position="12"/>
        <end position="31"/>
    </location>
</feature>
<protein>
    <submittedName>
        <fullName evidence="2">Uncharacterized protein</fullName>
    </submittedName>
</protein>
<feature type="transmembrane region" description="Helical" evidence="1">
    <location>
        <begin position="43"/>
        <end position="64"/>
    </location>
</feature>
<feature type="transmembrane region" description="Helical" evidence="1">
    <location>
        <begin position="84"/>
        <end position="104"/>
    </location>
</feature>
<keyword evidence="1" id="KW-0472">Membrane</keyword>
<dbReference type="AlphaFoldDB" id="A0A645AQ15"/>
<dbReference type="EMBL" id="VSSQ01015236">
    <property type="protein sequence ID" value="MPM55355.1"/>
    <property type="molecule type" value="Genomic_DNA"/>
</dbReference>
<organism evidence="2">
    <name type="scientific">bioreactor metagenome</name>
    <dbReference type="NCBI Taxonomy" id="1076179"/>
    <lineage>
        <taxon>unclassified sequences</taxon>
        <taxon>metagenomes</taxon>
        <taxon>ecological metagenomes</taxon>
    </lineage>
</organism>
<keyword evidence="1" id="KW-1133">Transmembrane helix</keyword>
<accession>A0A645AQ15</accession>
<evidence type="ECO:0000313" key="2">
    <source>
        <dbReference type="EMBL" id="MPM55355.1"/>
    </source>
</evidence>